<dbReference type="EMBL" id="CM004402">
    <property type="protein sequence ID" value="KAG8635760.1"/>
    <property type="molecule type" value="Genomic_DNA"/>
</dbReference>
<gene>
    <name evidence="1" type="ORF">MANES_16G062901v8</name>
</gene>
<evidence type="ECO:0000313" key="1">
    <source>
        <dbReference type="EMBL" id="KAG8635760.1"/>
    </source>
</evidence>
<organism evidence="1 2">
    <name type="scientific">Manihot esculenta</name>
    <name type="common">Cassava</name>
    <name type="synonym">Jatropha manihot</name>
    <dbReference type="NCBI Taxonomy" id="3983"/>
    <lineage>
        <taxon>Eukaryota</taxon>
        <taxon>Viridiplantae</taxon>
        <taxon>Streptophyta</taxon>
        <taxon>Embryophyta</taxon>
        <taxon>Tracheophyta</taxon>
        <taxon>Spermatophyta</taxon>
        <taxon>Magnoliopsida</taxon>
        <taxon>eudicotyledons</taxon>
        <taxon>Gunneridae</taxon>
        <taxon>Pentapetalae</taxon>
        <taxon>rosids</taxon>
        <taxon>fabids</taxon>
        <taxon>Malpighiales</taxon>
        <taxon>Euphorbiaceae</taxon>
        <taxon>Crotonoideae</taxon>
        <taxon>Manihoteae</taxon>
        <taxon>Manihot</taxon>
    </lineage>
</organism>
<name>A0ACB7G6R5_MANES</name>
<accession>A0ACB7G6R5</accession>
<proteinExistence type="predicted"/>
<dbReference type="Proteomes" id="UP000091857">
    <property type="component" value="Chromosome 16"/>
</dbReference>
<sequence>MSFFTRRIRYLHLSQTKSLISIIRVFISLQSRSHSHPPQSSVPQPPTGHPSCHPLAKASLFSPSFAASVPQPRPPTHPIASPTATHRPPTLPPTRQSQTCKFQCFTTVSLTG</sequence>
<reference evidence="2" key="1">
    <citation type="journal article" date="2016" name="Nat. Biotechnol.">
        <title>Sequencing wild and cultivated cassava and related species reveals extensive interspecific hybridization and genetic diversity.</title>
        <authorList>
            <person name="Bredeson J.V."/>
            <person name="Lyons J.B."/>
            <person name="Prochnik S.E."/>
            <person name="Wu G.A."/>
            <person name="Ha C.M."/>
            <person name="Edsinger-Gonzales E."/>
            <person name="Grimwood J."/>
            <person name="Schmutz J."/>
            <person name="Rabbi I.Y."/>
            <person name="Egesi C."/>
            <person name="Nauluvula P."/>
            <person name="Lebot V."/>
            <person name="Ndunguru J."/>
            <person name="Mkamilo G."/>
            <person name="Bart R.S."/>
            <person name="Setter T.L."/>
            <person name="Gleadow R.M."/>
            <person name="Kulakow P."/>
            <person name="Ferguson M.E."/>
            <person name="Rounsley S."/>
            <person name="Rokhsar D.S."/>
        </authorList>
    </citation>
    <scope>NUCLEOTIDE SEQUENCE [LARGE SCALE GENOMIC DNA]</scope>
    <source>
        <strain evidence="2">cv. AM560-2</strain>
    </source>
</reference>
<protein>
    <submittedName>
        <fullName evidence="1">Uncharacterized protein</fullName>
    </submittedName>
</protein>
<keyword evidence="2" id="KW-1185">Reference proteome</keyword>
<comment type="caution">
    <text evidence="1">The sequence shown here is derived from an EMBL/GenBank/DDBJ whole genome shotgun (WGS) entry which is preliminary data.</text>
</comment>
<evidence type="ECO:0000313" key="2">
    <source>
        <dbReference type="Proteomes" id="UP000091857"/>
    </source>
</evidence>